<organism evidence="2 3">
    <name type="scientific">Nocardioides deserti</name>
    <dbReference type="NCBI Taxonomy" id="1588644"/>
    <lineage>
        <taxon>Bacteria</taxon>
        <taxon>Bacillati</taxon>
        <taxon>Actinomycetota</taxon>
        <taxon>Actinomycetes</taxon>
        <taxon>Propionibacteriales</taxon>
        <taxon>Nocardioidaceae</taxon>
        <taxon>Nocardioides</taxon>
    </lineage>
</organism>
<feature type="transmembrane region" description="Helical" evidence="1">
    <location>
        <begin position="78"/>
        <end position="94"/>
    </location>
</feature>
<sequence length="154" mass="16538">MTRSVLLWMIPANLALVAWVWGGRMLFGVGGWMLLVYLFSVVPVLLVGLVVTSALALTQQPGPAGRRELTRSQARAQLVMWVAMLVFGAFSFDFGDTEDSDTALLVKVLGDHEWVWAATTTIMAVSALVTVVAWVALVVTLTAARRPAAVPSGP</sequence>
<evidence type="ECO:0000313" key="3">
    <source>
        <dbReference type="Proteomes" id="UP000604001"/>
    </source>
</evidence>
<feature type="transmembrane region" description="Helical" evidence="1">
    <location>
        <begin position="5"/>
        <end position="22"/>
    </location>
</feature>
<keyword evidence="1" id="KW-1133">Transmembrane helix</keyword>
<evidence type="ECO:0000313" key="2">
    <source>
        <dbReference type="EMBL" id="MBC2959058.1"/>
    </source>
</evidence>
<feature type="transmembrane region" description="Helical" evidence="1">
    <location>
        <begin position="34"/>
        <end position="57"/>
    </location>
</feature>
<reference evidence="2 3" key="1">
    <citation type="submission" date="2020-08" db="EMBL/GenBank/DDBJ databases">
        <title>novel species in genus Nocardioides.</title>
        <authorList>
            <person name="Zhang G."/>
        </authorList>
    </citation>
    <scope>NUCLEOTIDE SEQUENCE [LARGE SCALE GENOMIC DNA]</scope>
    <source>
        <strain evidence="2 3">SC8A-24</strain>
    </source>
</reference>
<keyword evidence="3" id="KW-1185">Reference proteome</keyword>
<keyword evidence="1" id="KW-0472">Membrane</keyword>
<proteinExistence type="predicted"/>
<protein>
    <submittedName>
        <fullName evidence="2">Uncharacterized protein</fullName>
    </submittedName>
</protein>
<dbReference type="EMBL" id="JACMYC010000001">
    <property type="protein sequence ID" value="MBC2959058.1"/>
    <property type="molecule type" value="Genomic_DNA"/>
</dbReference>
<comment type="caution">
    <text evidence="2">The sequence shown here is derived from an EMBL/GenBank/DDBJ whole genome shotgun (WGS) entry which is preliminary data.</text>
</comment>
<name>A0ABR6U4F2_9ACTN</name>
<gene>
    <name evidence="2" type="ORF">H7344_01960</name>
</gene>
<evidence type="ECO:0000256" key="1">
    <source>
        <dbReference type="SAM" id="Phobius"/>
    </source>
</evidence>
<keyword evidence="1" id="KW-0812">Transmembrane</keyword>
<accession>A0ABR6U4F2</accession>
<dbReference type="RefSeq" id="WP_186344317.1">
    <property type="nucleotide sequence ID" value="NZ_BMMR01000001.1"/>
</dbReference>
<feature type="transmembrane region" description="Helical" evidence="1">
    <location>
        <begin position="114"/>
        <end position="139"/>
    </location>
</feature>
<dbReference type="Proteomes" id="UP000604001">
    <property type="component" value="Unassembled WGS sequence"/>
</dbReference>